<sequence length="800" mass="90460">PDGMQEASEVQAEIDGMKSVLETDPIATLRFRLPVAKRTKIVEGEQVETGKGFREVDLAFFIDLKEQSFPETFTIKQAQMLFPGHEFVDYTQPGTPQFNKVPRDVALDDVSRKTGLTSDEIAARVMALRQQRRRINELEAQVRQASVETPLPIVPAQTTEEVTENWNTVGQPKLTVKQALALSGFFGDYVLSTDTYTAFELQRELWSRTRADRSEDFKARMQDLIVVQGLGVEEAFNQATKETLAGQLPVVRTDFLEGMSNEMRGALFTVVYHNKELQQYPLELASTITALTNALDGKPIPRKKGTGSVLFPEGGSAWDRLNFAFGKKPKVLKAIDKMAKENKTLKDVVEAVFHETGREPIPLDRESADYLRSLQDTPQGYTALVEPQLGFPLYSDLKNPADLQFAEAELELGRQLASGEITFEQFESRRATARDEAYPLPPVTKYDTPIDKAFKIPPMFNFLEQSMFNRVLKQILMSPLDIGNLLRANKASFDNSYLRQSKLLLSGHPVLAWQAHATAWQSMFSQKHTEAEWELITRDPDFQIYDQIRADTGHDPLRVPAFAATKGTEQYRTSEEFGFTRQDVERAIPRFTAWLPHVKYSERAFSAGTNKAAWGVWKQKLAFARRYSEKIASGDVVLKEGEAFDIIQEMTEEQSMLGDLIQRANLRRFSGLAPAMNAFFFAARSKIGRFLLPKHLLGITVRDGKVGFNPRVMREAWKDFVLWNSYIGGILFLGDWLDLWDTETDPRNAEFMSARIGKTRIDPWAGYRQFAVLYARLVTKTGVSSVTGAEYDLDPVSTTQ</sequence>
<feature type="non-terminal residue" evidence="1">
    <location>
        <position position="1"/>
    </location>
</feature>
<proteinExistence type="predicted"/>
<reference evidence="1" key="1">
    <citation type="journal article" date="2015" name="Nature">
        <title>Complex archaea that bridge the gap between prokaryotes and eukaryotes.</title>
        <authorList>
            <person name="Spang A."/>
            <person name="Saw J.H."/>
            <person name="Jorgensen S.L."/>
            <person name="Zaremba-Niedzwiedzka K."/>
            <person name="Martijn J."/>
            <person name="Lind A.E."/>
            <person name="van Eijk R."/>
            <person name="Schleper C."/>
            <person name="Guy L."/>
            <person name="Ettema T.J."/>
        </authorList>
    </citation>
    <scope>NUCLEOTIDE SEQUENCE</scope>
</reference>
<evidence type="ECO:0008006" key="2">
    <source>
        <dbReference type="Google" id="ProtNLM"/>
    </source>
</evidence>
<accession>A0A0F9FR31</accession>
<feature type="non-terminal residue" evidence="1">
    <location>
        <position position="800"/>
    </location>
</feature>
<organism evidence="1">
    <name type="scientific">marine sediment metagenome</name>
    <dbReference type="NCBI Taxonomy" id="412755"/>
    <lineage>
        <taxon>unclassified sequences</taxon>
        <taxon>metagenomes</taxon>
        <taxon>ecological metagenomes</taxon>
    </lineage>
</organism>
<evidence type="ECO:0000313" key="1">
    <source>
        <dbReference type="EMBL" id="KKL88974.1"/>
    </source>
</evidence>
<gene>
    <name evidence="1" type="ORF">LCGC14_1919340</name>
</gene>
<name>A0A0F9FR31_9ZZZZ</name>
<comment type="caution">
    <text evidence="1">The sequence shown here is derived from an EMBL/GenBank/DDBJ whole genome shotgun (WGS) entry which is preliminary data.</text>
</comment>
<protein>
    <recommendedName>
        <fullName evidence="2">Large polyvalent protein associated domain-containing protein</fullName>
    </recommendedName>
</protein>
<dbReference type="EMBL" id="LAZR01020409">
    <property type="protein sequence ID" value="KKL88974.1"/>
    <property type="molecule type" value="Genomic_DNA"/>
</dbReference>
<dbReference type="AlphaFoldDB" id="A0A0F9FR31"/>